<proteinExistence type="predicted"/>
<name>A0A1H1SES9_9FLAO</name>
<dbReference type="AlphaFoldDB" id="A0A1H1SES9"/>
<gene>
    <name evidence="1" type="ORF">SAMN04489797_1659</name>
</gene>
<sequence length="288" mass="31896">MTIKKSVATLAIIILGFQFSFSQWTKDKGKGYYKVSAWYLESDEHYTDTGDKDPNATRTNFNFNFYGQYGLTKKWDLIAYIPFFARTTQNDAVSGTTGQVLTEGEAINSIGDIDLGVNYGIFHKNSWALSASLKLGLPTGKSEGGSDGSFQTGDGEFNQLLQLNLGKSFKLYKQSFYGKLYFGFNNRTNDFSDQLTTGLELGTQLIKDKFWLIGRLNTVQSLHNGSLNAQNSQGSIFANNIEYVGLGGEVSYYLTKKLGFSFNYASLLSGKIIAANPSYSIGVFLDMK</sequence>
<accession>A0A1H1SES9</accession>
<evidence type="ECO:0008006" key="3">
    <source>
        <dbReference type="Google" id="ProtNLM"/>
    </source>
</evidence>
<dbReference type="EMBL" id="LT629774">
    <property type="protein sequence ID" value="SDS46495.1"/>
    <property type="molecule type" value="Genomic_DNA"/>
</dbReference>
<protein>
    <recommendedName>
        <fullName evidence="3">MetA-pathway of phenol degradation</fullName>
    </recommendedName>
</protein>
<dbReference type="Proteomes" id="UP000198963">
    <property type="component" value="Chromosome I"/>
</dbReference>
<reference evidence="1 2" key="1">
    <citation type="submission" date="2016-10" db="EMBL/GenBank/DDBJ databases">
        <authorList>
            <person name="Varghese N."/>
            <person name="Submissions S."/>
        </authorList>
    </citation>
    <scope>NUCLEOTIDE SEQUENCE [LARGE SCALE GENOMIC DNA]</scope>
    <source>
        <strain evidence="1 2">RHA_55</strain>
    </source>
</reference>
<keyword evidence="2" id="KW-1185">Reference proteome</keyword>
<evidence type="ECO:0000313" key="1">
    <source>
        <dbReference type="EMBL" id="SDS46495.1"/>
    </source>
</evidence>
<dbReference type="STRING" id="1249933.SAMN04489797_1659"/>
<evidence type="ECO:0000313" key="2">
    <source>
        <dbReference type="Proteomes" id="UP000198963"/>
    </source>
</evidence>
<organism evidence="1 2">
    <name type="scientific">Winogradskyella sediminis</name>
    <dbReference type="NCBI Taxonomy" id="1382466"/>
    <lineage>
        <taxon>Bacteria</taxon>
        <taxon>Pseudomonadati</taxon>
        <taxon>Bacteroidota</taxon>
        <taxon>Flavobacteriia</taxon>
        <taxon>Flavobacteriales</taxon>
        <taxon>Flavobacteriaceae</taxon>
        <taxon>Winogradskyella</taxon>
    </lineage>
</organism>
<dbReference type="RefSeq" id="WP_092446056.1">
    <property type="nucleotide sequence ID" value="NZ_JBLXAG010000014.1"/>
</dbReference>